<dbReference type="EMBL" id="BJWL01000022">
    <property type="protein sequence ID" value="GFZ11389.1"/>
    <property type="molecule type" value="Genomic_DNA"/>
</dbReference>
<keyword evidence="3" id="KW-1185">Reference proteome</keyword>
<gene>
    <name evidence="2" type="ORF">Acr_22g0007870</name>
</gene>
<name>A0A7J0GKP1_9ERIC</name>
<dbReference type="InterPro" id="IPR026960">
    <property type="entry name" value="RVT-Znf"/>
</dbReference>
<organism evidence="2 3">
    <name type="scientific">Actinidia rufa</name>
    <dbReference type="NCBI Taxonomy" id="165716"/>
    <lineage>
        <taxon>Eukaryota</taxon>
        <taxon>Viridiplantae</taxon>
        <taxon>Streptophyta</taxon>
        <taxon>Embryophyta</taxon>
        <taxon>Tracheophyta</taxon>
        <taxon>Spermatophyta</taxon>
        <taxon>Magnoliopsida</taxon>
        <taxon>eudicotyledons</taxon>
        <taxon>Gunneridae</taxon>
        <taxon>Pentapetalae</taxon>
        <taxon>asterids</taxon>
        <taxon>Ericales</taxon>
        <taxon>Actinidiaceae</taxon>
        <taxon>Actinidia</taxon>
    </lineage>
</organism>
<dbReference type="Pfam" id="PF13966">
    <property type="entry name" value="zf-RVT"/>
    <property type="match status" value="1"/>
</dbReference>
<evidence type="ECO:0000313" key="3">
    <source>
        <dbReference type="Proteomes" id="UP000585474"/>
    </source>
</evidence>
<evidence type="ECO:0000313" key="2">
    <source>
        <dbReference type="EMBL" id="GFZ11389.1"/>
    </source>
</evidence>
<dbReference type="PANTHER" id="PTHR36617">
    <property type="entry name" value="PROTEIN, PUTATIVE-RELATED"/>
    <property type="match status" value="1"/>
</dbReference>
<accession>A0A7J0GKP1</accession>
<dbReference type="PANTHER" id="PTHR36617:SF15">
    <property type="entry name" value="REVERSE TRANSCRIPTASE ZINC-BINDING DOMAIN-CONTAINING PROTEIN"/>
    <property type="match status" value="1"/>
</dbReference>
<protein>
    <recommendedName>
        <fullName evidence="1">Reverse transcriptase zinc-binding domain-containing protein</fullName>
    </recommendedName>
</protein>
<comment type="caution">
    <text evidence="2">The sequence shown here is derived from an EMBL/GenBank/DDBJ whole genome shotgun (WGS) entry which is preliminary data.</text>
</comment>
<evidence type="ECO:0000259" key="1">
    <source>
        <dbReference type="Pfam" id="PF13966"/>
    </source>
</evidence>
<dbReference type="OrthoDB" id="1743609at2759"/>
<sequence length="203" mass="23130">MLLISCGNGRKISFWNDDWCGQMPLQNRFPELFAFTTFQDALVADSWSPSPDGGIWAPLFRRGLKTGRWKLLRSSSGCCKKSNPLSMVMTSGGGRGKTKENLRCLHSITLLRGWEIQLFPRKGICVSRVPSKVCFLGWVDVRGAILKIDNVRRRKIIVTEWCYMCKRNAETTDHLLIHCDAASELWSCVFFHLRGSMGYAWYG</sequence>
<dbReference type="Proteomes" id="UP000585474">
    <property type="component" value="Unassembled WGS sequence"/>
</dbReference>
<dbReference type="AlphaFoldDB" id="A0A7J0GKP1"/>
<reference evidence="2 3" key="1">
    <citation type="submission" date="2019-07" db="EMBL/GenBank/DDBJ databases">
        <title>De Novo Assembly of kiwifruit Actinidia rufa.</title>
        <authorList>
            <person name="Sugita-Konishi S."/>
            <person name="Sato K."/>
            <person name="Mori E."/>
            <person name="Abe Y."/>
            <person name="Kisaki G."/>
            <person name="Hamano K."/>
            <person name="Suezawa K."/>
            <person name="Otani M."/>
            <person name="Fukuda T."/>
            <person name="Manabe T."/>
            <person name="Gomi K."/>
            <person name="Tabuchi M."/>
            <person name="Akimitsu K."/>
            <person name="Kataoka I."/>
        </authorList>
    </citation>
    <scope>NUCLEOTIDE SEQUENCE [LARGE SCALE GENOMIC DNA]</scope>
    <source>
        <strain evidence="3">cv. Fuchu</strain>
    </source>
</reference>
<proteinExistence type="predicted"/>
<feature type="domain" description="Reverse transcriptase zinc-binding" evidence="1">
    <location>
        <begin position="121"/>
        <end position="186"/>
    </location>
</feature>